<feature type="region of interest" description="Disordered" evidence="11">
    <location>
        <begin position="98"/>
        <end position="119"/>
    </location>
</feature>
<dbReference type="InterPro" id="IPR023753">
    <property type="entry name" value="FAD/NAD-binding_dom"/>
</dbReference>
<comment type="subcellular location">
    <subcellularLocation>
        <location evidence="1">Mitochondrion inner membrane</location>
        <topology evidence="1">Peripheral membrane protein</topology>
    </subcellularLocation>
</comment>
<accession>A0ABY8UME1</accession>
<feature type="compositionally biased region" description="Low complexity" evidence="11">
    <location>
        <begin position="101"/>
        <end position="119"/>
    </location>
</feature>
<proteinExistence type="inferred from homology"/>
<dbReference type="EC" id="1.6.5.9" evidence="3"/>
<keyword evidence="5" id="KW-0496">Mitochondrion</keyword>
<evidence type="ECO:0000256" key="8">
    <source>
        <dbReference type="ARBA" id="ARBA00023027"/>
    </source>
</evidence>
<sequence>MFSLNSTPHCLKSSIWRLSVAFRQHKLVSGFADLRRLSTLSSFTTMHATALQHTARGQQATACSRTRVRATIPARICHCQGRQRLVVVATATPTKEDATLKADSAAPAKGSSAAPTAVPVPQPVIEDEGIELAWPAPRPWAEVLLSKVADTVDDLGVIARRTFNDNVPGIEAIDRLFRAGKGGKLQLKKETQKPVVLVLGTGWGAHSLVKVIDVEQFEVVVVSPRNHFLFTPMLPSTAVGTVEFRSLLEPIRTSNPFATYLEASCEKIDPDTKVAYCTAAVAFEDGRRPQFEIEYDMVVVAVGEQPATFGVPGVADYCYFMKEVSDTVELRKKIQEAFELAALPGTSEEDRRRVLHFVVVGGGPTGVEFAGTLNDFVRVDLAKKYPELMPFVTVSLYQSAQSILTQFSGSLQQRAIQNFKASGVQVVLGVQVTGVERDFIKIKPKDSEEVQDVPYGLCVWSTGNAARPLVRDLVAGLPRQGKYSNPARPAAAKLAVDPYLRVVGARDMIALGDCSMMLGNRLPATAQVAGQQGAYVARMVNRGYSMGLGGMDTAPPVRVDPALGEVDTEGLRKLHPVDAAAISQQPKLTEMDLQAVLNNDSTYLRTPAGVSYYRKPFEFLSLGIMAYVGNDKALTQVEAFDTSLNVYGSLAFLLWRSVYITKQVSFRNRVLILFDWMKARVFGRDLSQF</sequence>
<protein>
    <recommendedName>
        <fullName evidence="3">NADH:ubiquinone reductase (non-electrogenic)</fullName>
        <ecNumber evidence="3">1.6.5.9</ecNumber>
    </recommendedName>
</protein>
<keyword evidence="5" id="KW-0472">Membrane</keyword>
<evidence type="ECO:0000256" key="7">
    <source>
        <dbReference type="ARBA" id="ARBA00023002"/>
    </source>
</evidence>
<dbReference type="PANTHER" id="PTHR43706:SF38">
    <property type="entry name" value="FAD_NAD(P)-BINDING DOMAIN-CONTAINING PROTEIN"/>
    <property type="match status" value="1"/>
</dbReference>
<reference evidence="14 15" key="1">
    <citation type="submission" date="2023-05" db="EMBL/GenBank/DDBJ databases">
        <title>A 100% complete, gapless, phased diploid assembly of the Scenedesmus obliquus UTEX 3031 genome.</title>
        <authorList>
            <person name="Biondi T.C."/>
            <person name="Hanschen E.R."/>
            <person name="Kwon T."/>
            <person name="Eng W."/>
            <person name="Kruse C.P.S."/>
            <person name="Koehler S.I."/>
            <person name="Kunde Y."/>
            <person name="Gleasner C.D."/>
            <person name="You Mak K.T."/>
            <person name="Polle J."/>
            <person name="Hovde B.T."/>
            <person name="Starkenburg S.R."/>
        </authorList>
    </citation>
    <scope>NUCLEOTIDE SEQUENCE [LARGE SCALE GENOMIC DNA]</scope>
    <source>
        <strain evidence="14 15">DOE0152z</strain>
    </source>
</reference>
<evidence type="ECO:0000259" key="13">
    <source>
        <dbReference type="Pfam" id="PF22366"/>
    </source>
</evidence>
<comment type="catalytic activity">
    <reaction evidence="9">
        <text>a quinone + NADH + H(+) = a quinol + NAD(+)</text>
        <dbReference type="Rhea" id="RHEA:46160"/>
        <dbReference type="ChEBI" id="CHEBI:15378"/>
        <dbReference type="ChEBI" id="CHEBI:24646"/>
        <dbReference type="ChEBI" id="CHEBI:57540"/>
        <dbReference type="ChEBI" id="CHEBI:57945"/>
        <dbReference type="ChEBI" id="CHEBI:132124"/>
        <dbReference type="EC" id="1.6.5.9"/>
    </reaction>
</comment>
<dbReference type="Gene3D" id="3.50.50.100">
    <property type="match status" value="2"/>
</dbReference>
<keyword evidence="5" id="KW-0999">Mitochondrion inner membrane</keyword>
<evidence type="ECO:0000256" key="9">
    <source>
        <dbReference type="ARBA" id="ARBA00047599"/>
    </source>
</evidence>
<dbReference type="Proteomes" id="UP001244341">
    <property type="component" value="Chromosome 13b"/>
</dbReference>
<evidence type="ECO:0000256" key="3">
    <source>
        <dbReference type="ARBA" id="ARBA00012637"/>
    </source>
</evidence>
<dbReference type="InterPro" id="IPR036188">
    <property type="entry name" value="FAD/NAD-bd_sf"/>
</dbReference>
<evidence type="ECO:0000313" key="14">
    <source>
        <dbReference type="EMBL" id="WIA21452.1"/>
    </source>
</evidence>
<name>A0ABY8UME1_TETOB</name>
<feature type="domain" description="External alternative NADH-ubiquinone oxidoreductase-like C-terminal" evidence="13">
    <location>
        <begin position="623"/>
        <end position="685"/>
    </location>
</feature>
<dbReference type="SUPFAM" id="SSF51905">
    <property type="entry name" value="FAD/NAD(P)-binding domain"/>
    <property type="match status" value="2"/>
</dbReference>
<keyword evidence="4" id="KW-0285">Flavoprotein</keyword>
<dbReference type="Pfam" id="PF22366">
    <property type="entry name" value="NDH2_C"/>
    <property type="match status" value="1"/>
</dbReference>
<comment type="similarity">
    <text evidence="2">Belongs to the NADH dehydrogenase family.</text>
</comment>
<feature type="domain" description="FAD/NAD(P)-binding" evidence="12">
    <location>
        <begin position="196"/>
        <end position="533"/>
    </location>
</feature>
<gene>
    <name evidence="14" type="ORF">OEZ85_000660</name>
</gene>
<evidence type="ECO:0000256" key="10">
    <source>
        <dbReference type="ARBA" id="ARBA00049010"/>
    </source>
</evidence>
<evidence type="ECO:0000256" key="4">
    <source>
        <dbReference type="ARBA" id="ARBA00022630"/>
    </source>
</evidence>
<dbReference type="PRINTS" id="PR00368">
    <property type="entry name" value="FADPNR"/>
</dbReference>
<keyword evidence="6" id="KW-0274">FAD</keyword>
<dbReference type="InterPro" id="IPR045024">
    <property type="entry name" value="NDH-2"/>
</dbReference>
<evidence type="ECO:0000256" key="2">
    <source>
        <dbReference type="ARBA" id="ARBA00005272"/>
    </source>
</evidence>
<evidence type="ECO:0000256" key="11">
    <source>
        <dbReference type="SAM" id="MobiDB-lite"/>
    </source>
</evidence>
<comment type="catalytic activity">
    <reaction evidence="10">
        <text>a ubiquinone + NADH + H(+) = a ubiquinol + NAD(+)</text>
        <dbReference type="Rhea" id="RHEA:23152"/>
        <dbReference type="Rhea" id="RHEA-COMP:9565"/>
        <dbReference type="Rhea" id="RHEA-COMP:9566"/>
        <dbReference type="ChEBI" id="CHEBI:15378"/>
        <dbReference type="ChEBI" id="CHEBI:16389"/>
        <dbReference type="ChEBI" id="CHEBI:17976"/>
        <dbReference type="ChEBI" id="CHEBI:57540"/>
        <dbReference type="ChEBI" id="CHEBI:57945"/>
    </reaction>
</comment>
<dbReference type="EMBL" id="CP126220">
    <property type="protein sequence ID" value="WIA21452.1"/>
    <property type="molecule type" value="Genomic_DNA"/>
</dbReference>
<evidence type="ECO:0000256" key="5">
    <source>
        <dbReference type="ARBA" id="ARBA00022792"/>
    </source>
</evidence>
<evidence type="ECO:0000259" key="12">
    <source>
        <dbReference type="Pfam" id="PF07992"/>
    </source>
</evidence>
<organism evidence="14 15">
    <name type="scientific">Tetradesmus obliquus</name>
    <name type="common">Green alga</name>
    <name type="synonym">Acutodesmus obliquus</name>
    <dbReference type="NCBI Taxonomy" id="3088"/>
    <lineage>
        <taxon>Eukaryota</taxon>
        <taxon>Viridiplantae</taxon>
        <taxon>Chlorophyta</taxon>
        <taxon>core chlorophytes</taxon>
        <taxon>Chlorophyceae</taxon>
        <taxon>CS clade</taxon>
        <taxon>Sphaeropleales</taxon>
        <taxon>Scenedesmaceae</taxon>
        <taxon>Tetradesmus</taxon>
    </lineage>
</organism>
<keyword evidence="8" id="KW-0520">NAD</keyword>
<keyword evidence="15" id="KW-1185">Reference proteome</keyword>
<dbReference type="Pfam" id="PF07992">
    <property type="entry name" value="Pyr_redox_2"/>
    <property type="match status" value="1"/>
</dbReference>
<keyword evidence="7" id="KW-0560">Oxidoreductase</keyword>
<evidence type="ECO:0000256" key="6">
    <source>
        <dbReference type="ARBA" id="ARBA00022827"/>
    </source>
</evidence>
<dbReference type="PANTHER" id="PTHR43706">
    <property type="entry name" value="NADH DEHYDROGENASE"/>
    <property type="match status" value="1"/>
</dbReference>
<dbReference type="InterPro" id="IPR054585">
    <property type="entry name" value="NDH2-like_C"/>
</dbReference>
<evidence type="ECO:0000256" key="1">
    <source>
        <dbReference type="ARBA" id="ARBA00004637"/>
    </source>
</evidence>
<evidence type="ECO:0000313" key="15">
    <source>
        <dbReference type="Proteomes" id="UP001244341"/>
    </source>
</evidence>